<dbReference type="PANTHER" id="PTHR11048:SF5">
    <property type="entry name" value="DECAPRENYL-PHOSPHATE PHOSPHORIBOSYLTRANSFERASE"/>
    <property type="match status" value="1"/>
</dbReference>
<feature type="transmembrane region" description="Helical" evidence="6">
    <location>
        <begin position="235"/>
        <end position="255"/>
    </location>
</feature>
<dbReference type="AlphaFoldDB" id="A0A549T0C2"/>
<feature type="transmembrane region" description="Helical" evidence="6">
    <location>
        <begin position="356"/>
        <end position="373"/>
    </location>
</feature>
<sequence>MTAALCSSGNVHRIADSEPVMLPIVVDLDGTLVVSDTLHESAAIALFRKPASLLLALPELRNGRHALKAALAREVDLTEEVLPLREDLVQWLRERAAEGHELHLCSAADQTVVDKIAQRLGIFASAVGSAAANLKGQAKAGYLKERFPQGFIYAGDHLADLAVWAVSRGIVLAGAKPETARKARQLGKPVLAEFHTAQLTPKEFMKAIRVHHWTKNVLMFVPLILAHSWTDVSLILKSLLAFCCLLAVTSATYLLNDIADLNADRQHWSKRHRALASGRLSIQSGFLLASGLLVGGFLCAFLTSVPFAMVLMAYFVITGAYSLGLKRVPLLDTLIIGVLFTTRLIMGTVLQDASRPAWMLTFALFFFFSLAVAKRHTEIVRASASGTSSLKSRGYEVEDAPLTLALGISAAMASLVVLMIFVLLEMLPGNQYSRPQVLAVIPVLLSIWLGRIWLLSHRGRMNDDPVSFAIRDRLSLGLGTVVACVFLAAL</sequence>
<feature type="transmembrane region" description="Helical" evidence="6">
    <location>
        <begin position="304"/>
        <end position="323"/>
    </location>
</feature>
<keyword evidence="7" id="KW-0808">Transferase</keyword>
<feature type="transmembrane region" description="Helical" evidence="6">
    <location>
        <begin position="436"/>
        <end position="454"/>
    </location>
</feature>
<accession>A0A549T0C2</accession>
<proteinExistence type="predicted"/>
<dbReference type="GO" id="GO:0016765">
    <property type="term" value="F:transferase activity, transferring alkyl or aryl (other than methyl) groups"/>
    <property type="evidence" value="ECO:0007669"/>
    <property type="project" value="InterPro"/>
</dbReference>
<dbReference type="InterPro" id="IPR000537">
    <property type="entry name" value="UbiA_prenyltransferase"/>
</dbReference>
<keyword evidence="2" id="KW-1003">Cell membrane</keyword>
<evidence type="ECO:0000256" key="1">
    <source>
        <dbReference type="ARBA" id="ARBA00004141"/>
    </source>
</evidence>
<evidence type="ECO:0000256" key="4">
    <source>
        <dbReference type="ARBA" id="ARBA00022989"/>
    </source>
</evidence>
<protein>
    <submittedName>
        <fullName evidence="7">UbiA family prenyltransferase</fullName>
    </submittedName>
</protein>
<feature type="transmembrane region" description="Helical" evidence="6">
    <location>
        <begin position="402"/>
        <end position="424"/>
    </location>
</feature>
<dbReference type="PANTHER" id="PTHR11048">
    <property type="entry name" value="PRENYLTRANSFERASES"/>
    <property type="match status" value="1"/>
</dbReference>
<feature type="transmembrane region" description="Helical" evidence="6">
    <location>
        <begin position="330"/>
        <end position="350"/>
    </location>
</feature>
<feature type="transmembrane region" description="Helical" evidence="6">
    <location>
        <begin position="276"/>
        <end position="298"/>
    </location>
</feature>
<dbReference type="Gene3D" id="1.10.357.140">
    <property type="entry name" value="UbiA prenyltransferase"/>
    <property type="match status" value="1"/>
</dbReference>
<organism evidence="7 8">
    <name type="scientific">Rhizobium straminoryzae</name>
    <dbReference type="NCBI Taxonomy" id="1387186"/>
    <lineage>
        <taxon>Bacteria</taxon>
        <taxon>Pseudomonadati</taxon>
        <taxon>Pseudomonadota</taxon>
        <taxon>Alphaproteobacteria</taxon>
        <taxon>Hyphomicrobiales</taxon>
        <taxon>Rhizobiaceae</taxon>
        <taxon>Rhizobium/Agrobacterium group</taxon>
        <taxon>Rhizobium</taxon>
    </lineage>
</organism>
<dbReference type="Pfam" id="PF12710">
    <property type="entry name" value="HAD"/>
    <property type="match status" value="1"/>
</dbReference>
<evidence type="ECO:0000313" key="7">
    <source>
        <dbReference type="EMBL" id="TRL35331.1"/>
    </source>
</evidence>
<dbReference type="InterPro" id="IPR023214">
    <property type="entry name" value="HAD_sf"/>
</dbReference>
<dbReference type="InterPro" id="IPR044878">
    <property type="entry name" value="UbiA_sf"/>
</dbReference>
<evidence type="ECO:0000256" key="5">
    <source>
        <dbReference type="ARBA" id="ARBA00023136"/>
    </source>
</evidence>
<dbReference type="CDD" id="cd13963">
    <property type="entry name" value="PT_UbiA_2"/>
    <property type="match status" value="1"/>
</dbReference>
<keyword evidence="5 6" id="KW-0472">Membrane</keyword>
<dbReference type="Gene3D" id="3.40.50.1000">
    <property type="entry name" value="HAD superfamily/HAD-like"/>
    <property type="match status" value="1"/>
</dbReference>
<evidence type="ECO:0000256" key="6">
    <source>
        <dbReference type="SAM" id="Phobius"/>
    </source>
</evidence>
<comment type="caution">
    <text evidence="7">The sequence shown here is derived from an EMBL/GenBank/DDBJ whole genome shotgun (WGS) entry which is preliminary data.</text>
</comment>
<name>A0A549T0C2_9HYPH</name>
<dbReference type="EMBL" id="VJMG01000066">
    <property type="protein sequence ID" value="TRL35331.1"/>
    <property type="molecule type" value="Genomic_DNA"/>
</dbReference>
<dbReference type="SUPFAM" id="SSF56784">
    <property type="entry name" value="HAD-like"/>
    <property type="match status" value="1"/>
</dbReference>
<dbReference type="NCBIfam" id="NF006088">
    <property type="entry name" value="PRK08238.1"/>
    <property type="match status" value="1"/>
</dbReference>
<keyword evidence="4 6" id="KW-1133">Transmembrane helix</keyword>
<evidence type="ECO:0000256" key="2">
    <source>
        <dbReference type="ARBA" id="ARBA00022475"/>
    </source>
</evidence>
<comment type="subcellular location">
    <subcellularLocation>
        <location evidence="1">Membrane</location>
        <topology evidence="1">Multi-pass membrane protein</topology>
    </subcellularLocation>
</comment>
<dbReference type="GO" id="GO:0005886">
    <property type="term" value="C:plasma membrane"/>
    <property type="evidence" value="ECO:0007669"/>
    <property type="project" value="TreeGrafter"/>
</dbReference>
<evidence type="ECO:0000256" key="3">
    <source>
        <dbReference type="ARBA" id="ARBA00022692"/>
    </source>
</evidence>
<keyword evidence="8" id="KW-1185">Reference proteome</keyword>
<reference evidence="7 8" key="1">
    <citation type="submission" date="2019-07" db="EMBL/GenBank/DDBJ databases">
        <title>Ln-dependent methylotrophs.</title>
        <authorList>
            <person name="Tani A."/>
        </authorList>
    </citation>
    <scope>NUCLEOTIDE SEQUENCE [LARGE SCALE GENOMIC DNA]</scope>
    <source>
        <strain evidence="7 8">SM12</strain>
    </source>
</reference>
<dbReference type="Pfam" id="PF01040">
    <property type="entry name" value="UbiA"/>
    <property type="match status" value="1"/>
</dbReference>
<keyword evidence="3 6" id="KW-0812">Transmembrane</keyword>
<dbReference type="InterPro" id="IPR036412">
    <property type="entry name" value="HAD-like_sf"/>
</dbReference>
<dbReference type="Proteomes" id="UP000316801">
    <property type="component" value="Unassembled WGS sequence"/>
</dbReference>
<gene>
    <name evidence="7" type="ORF">FNA46_20280</name>
</gene>
<dbReference type="InterPro" id="IPR039653">
    <property type="entry name" value="Prenyltransferase"/>
</dbReference>
<dbReference type="GO" id="GO:0009247">
    <property type="term" value="P:glycolipid biosynthetic process"/>
    <property type="evidence" value="ECO:0007669"/>
    <property type="project" value="TreeGrafter"/>
</dbReference>
<evidence type="ECO:0000313" key="8">
    <source>
        <dbReference type="Proteomes" id="UP000316801"/>
    </source>
</evidence>